<dbReference type="InterPro" id="IPR015422">
    <property type="entry name" value="PyrdxlP-dep_Trfase_small"/>
</dbReference>
<comment type="catalytic activity">
    <reaction evidence="3 4">
        <text>N(6)-[(R)-lipoyl]-L-lysyl-[glycine-cleavage complex H protein] + glycine + H(+) = N(6)-[(R)-S(8)-aminomethyldihydrolipoyl]-L-lysyl-[glycine-cleavage complex H protein] + CO2</text>
        <dbReference type="Rhea" id="RHEA:24304"/>
        <dbReference type="Rhea" id="RHEA-COMP:10494"/>
        <dbReference type="Rhea" id="RHEA-COMP:10495"/>
        <dbReference type="ChEBI" id="CHEBI:15378"/>
        <dbReference type="ChEBI" id="CHEBI:16526"/>
        <dbReference type="ChEBI" id="CHEBI:57305"/>
        <dbReference type="ChEBI" id="CHEBI:83099"/>
        <dbReference type="ChEBI" id="CHEBI:83143"/>
        <dbReference type="EC" id="1.4.4.2"/>
    </reaction>
</comment>
<dbReference type="CDD" id="cd00613">
    <property type="entry name" value="GDC-P"/>
    <property type="match status" value="1"/>
</dbReference>
<dbReference type="HAMAP" id="MF_00712">
    <property type="entry name" value="GcvPA"/>
    <property type="match status" value="1"/>
</dbReference>
<reference evidence="6 7" key="1">
    <citation type="submission" date="2016-10" db="EMBL/GenBank/DDBJ databases">
        <authorList>
            <person name="de Groot N.N."/>
        </authorList>
    </citation>
    <scope>NUCLEOTIDE SEQUENCE [LARGE SCALE GENOMIC DNA]</scope>
    <source>
        <strain evidence="6 7">DSM 2784</strain>
    </source>
</reference>
<dbReference type="InterPro" id="IPR015421">
    <property type="entry name" value="PyrdxlP-dep_Trfase_major"/>
</dbReference>
<accession>A0A1G5S5U0</accession>
<evidence type="ECO:0000313" key="6">
    <source>
        <dbReference type="EMBL" id="SCZ81250.1"/>
    </source>
</evidence>
<gene>
    <name evidence="4" type="primary">gcvPA</name>
    <name evidence="6" type="ORF">SAMN03080599_02680</name>
</gene>
<dbReference type="PANTHER" id="PTHR42806">
    <property type="entry name" value="GLYCINE CLEAVAGE SYSTEM P-PROTEIN"/>
    <property type="match status" value="1"/>
</dbReference>
<name>A0A1G5S5U0_9FIRM</name>
<evidence type="ECO:0000259" key="5">
    <source>
        <dbReference type="Pfam" id="PF02347"/>
    </source>
</evidence>
<dbReference type="NCBIfam" id="NF001696">
    <property type="entry name" value="PRK00451.1"/>
    <property type="match status" value="1"/>
</dbReference>
<dbReference type="PANTHER" id="PTHR42806:SF1">
    <property type="entry name" value="GLYCINE DEHYDROGENASE (DECARBOXYLATING)"/>
    <property type="match status" value="1"/>
</dbReference>
<evidence type="ECO:0000313" key="7">
    <source>
        <dbReference type="Proteomes" id="UP000199208"/>
    </source>
</evidence>
<dbReference type="SUPFAM" id="SSF53383">
    <property type="entry name" value="PLP-dependent transferases"/>
    <property type="match status" value="1"/>
</dbReference>
<evidence type="ECO:0000256" key="1">
    <source>
        <dbReference type="ARBA" id="ARBA00003788"/>
    </source>
</evidence>
<dbReference type="Gene3D" id="3.90.1150.10">
    <property type="entry name" value="Aspartate Aminotransferase, domain 1"/>
    <property type="match status" value="1"/>
</dbReference>
<dbReference type="EMBL" id="FMWL01000017">
    <property type="protein sequence ID" value="SCZ81250.1"/>
    <property type="molecule type" value="Genomic_DNA"/>
</dbReference>
<dbReference type="Pfam" id="PF02347">
    <property type="entry name" value="GDC-P"/>
    <property type="match status" value="1"/>
</dbReference>
<evidence type="ECO:0000256" key="4">
    <source>
        <dbReference type="HAMAP-Rule" id="MF_00712"/>
    </source>
</evidence>
<keyword evidence="7" id="KW-1185">Reference proteome</keyword>
<feature type="domain" description="Glycine cleavage system P-protein N-terminal" evidence="5">
    <location>
        <begin position="3"/>
        <end position="442"/>
    </location>
</feature>
<evidence type="ECO:0000256" key="2">
    <source>
        <dbReference type="ARBA" id="ARBA00023002"/>
    </source>
</evidence>
<dbReference type="InterPro" id="IPR023010">
    <property type="entry name" value="GcvPA"/>
</dbReference>
<keyword evidence="2 4" id="KW-0560">Oxidoreductase</keyword>
<proteinExistence type="inferred from homology"/>
<dbReference type="OrthoDB" id="9771867at2"/>
<evidence type="ECO:0000256" key="3">
    <source>
        <dbReference type="ARBA" id="ARBA00049026"/>
    </source>
</evidence>
<dbReference type="Gene3D" id="3.40.640.10">
    <property type="entry name" value="Type I PLP-dependent aspartate aminotransferase-like (Major domain)"/>
    <property type="match status" value="1"/>
</dbReference>
<comment type="subunit">
    <text evidence="4">The glycine cleavage system is composed of four proteins: P, T, L and H. In this organism, the P 'protein' is a heterodimer of two subunits.</text>
</comment>
<dbReference type="InterPro" id="IPR015424">
    <property type="entry name" value="PyrdxlP-dep_Trfase"/>
</dbReference>
<dbReference type="PIRSF" id="PIRSF006815">
    <property type="entry name" value="GcvPA"/>
    <property type="match status" value="1"/>
</dbReference>
<dbReference type="GO" id="GO:0019464">
    <property type="term" value="P:glycine decarboxylation via glycine cleavage system"/>
    <property type="evidence" value="ECO:0007669"/>
    <property type="project" value="UniProtKB-UniRule"/>
</dbReference>
<dbReference type="InterPro" id="IPR020581">
    <property type="entry name" value="GDC_P"/>
</dbReference>
<sequence>MHKFIANTEQDRQDMLKVIGAPSMESLFFDIPENLRFNGELNLEPGYSEIEMMNQLQQLSCLNKSIDQLVCFRGAGAYDHYIPTTIKHLAGRSEFFTAYTPYQPEISQGTLQVIFEYQSMLCELTGMDASNASMYDGPTAAVEAAIMAATIKRKKKIVVSKGLNPEARSVMKTYFHFRDFEMVEVELENGKTNPETLRAAMCPNCAGVIIQSPNFLGMVEDMHALGAVAKETKSIFIAYVDPISLAVLETPGNYGADIVIGEGQGLGNVINFGGPYLGFLATRSEHVRKIPGRIVGQSEDLDGKRAFVLTLQAREQHIRRYKATSNICSNQGLNVLMGSIYMATMGKEGLKEVAKQCFDKAQYTYDKLIATGKFKPAFEGKGFFKEFALVSDVPFEKIDQYLIDNGFLGGFSLAEDYGIEGGHLFCVTEMRSKAEIDRLCSMLEVM</sequence>
<protein>
    <recommendedName>
        <fullName evidence="4">Probable glycine dehydrogenase (decarboxylating) subunit 1</fullName>
        <ecNumber evidence="4">1.4.4.2</ecNumber>
    </recommendedName>
    <alternativeName>
        <fullName evidence="4">Glycine cleavage system P-protein subunit 1</fullName>
    </alternativeName>
    <alternativeName>
        <fullName evidence="4">Glycine decarboxylase subunit 1</fullName>
    </alternativeName>
    <alternativeName>
        <fullName evidence="4">Glycine dehydrogenase (aminomethyl-transferring) subunit 1</fullName>
    </alternativeName>
</protein>
<dbReference type="GO" id="GO:0004375">
    <property type="term" value="F:glycine dehydrogenase (decarboxylating) activity"/>
    <property type="evidence" value="ECO:0007669"/>
    <property type="project" value="UniProtKB-EC"/>
</dbReference>
<dbReference type="Proteomes" id="UP000199208">
    <property type="component" value="Unassembled WGS sequence"/>
</dbReference>
<dbReference type="GO" id="GO:0009116">
    <property type="term" value="P:nucleoside metabolic process"/>
    <property type="evidence" value="ECO:0007669"/>
    <property type="project" value="InterPro"/>
</dbReference>
<dbReference type="RefSeq" id="WP_092592355.1">
    <property type="nucleotide sequence ID" value="NZ_FMWL01000017.1"/>
</dbReference>
<dbReference type="STRING" id="1120920.SAMN03080599_02680"/>
<comment type="similarity">
    <text evidence="4">Belongs to the GcvP family. N-terminal subunit subfamily.</text>
</comment>
<organism evidence="6 7">
    <name type="scientific">Acidaminobacter hydrogenoformans DSM 2784</name>
    <dbReference type="NCBI Taxonomy" id="1120920"/>
    <lineage>
        <taxon>Bacteria</taxon>
        <taxon>Bacillati</taxon>
        <taxon>Bacillota</taxon>
        <taxon>Clostridia</taxon>
        <taxon>Peptostreptococcales</taxon>
        <taxon>Acidaminobacteraceae</taxon>
        <taxon>Acidaminobacter</taxon>
    </lineage>
</organism>
<dbReference type="AlphaFoldDB" id="A0A1G5S5U0"/>
<dbReference type="InterPro" id="IPR049315">
    <property type="entry name" value="GDC-P_N"/>
</dbReference>
<dbReference type="EC" id="1.4.4.2" evidence="4"/>
<comment type="function">
    <text evidence="1 4">The glycine cleavage system catalyzes the degradation of glycine. The P protein binds the alpha-amino group of glycine through its pyridoxal phosphate cofactor; CO(2) is released and the remaining methylamine moiety is then transferred to the lipoamide cofactor of the H protein.</text>
</comment>